<protein>
    <recommendedName>
        <fullName evidence="2">MAK10-like protein</fullName>
    </recommendedName>
</protein>
<evidence type="ECO:0000313" key="1">
    <source>
        <dbReference type="EMBL" id="GEZ69122.1"/>
    </source>
</evidence>
<organism evidence="1">
    <name type="scientific">Tanacetum cinerariifolium</name>
    <name type="common">Dalmatian daisy</name>
    <name type="synonym">Chrysanthemum cinerariifolium</name>
    <dbReference type="NCBI Taxonomy" id="118510"/>
    <lineage>
        <taxon>Eukaryota</taxon>
        <taxon>Viridiplantae</taxon>
        <taxon>Streptophyta</taxon>
        <taxon>Embryophyta</taxon>
        <taxon>Tracheophyta</taxon>
        <taxon>Spermatophyta</taxon>
        <taxon>Magnoliopsida</taxon>
        <taxon>eudicotyledons</taxon>
        <taxon>Gunneridae</taxon>
        <taxon>Pentapetalae</taxon>
        <taxon>asterids</taxon>
        <taxon>campanulids</taxon>
        <taxon>Asterales</taxon>
        <taxon>Asteraceae</taxon>
        <taxon>Asteroideae</taxon>
        <taxon>Anthemideae</taxon>
        <taxon>Anthemidinae</taxon>
        <taxon>Tanacetum</taxon>
    </lineage>
</organism>
<reference evidence="1" key="1">
    <citation type="journal article" date="2019" name="Sci. Rep.">
        <title>Draft genome of Tanacetum cinerariifolium, the natural source of mosquito coil.</title>
        <authorList>
            <person name="Yamashiro T."/>
            <person name="Shiraishi A."/>
            <person name="Satake H."/>
            <person name="Nakayama K."/>
        </authorList>
    </citation>
    <scope>NUCLEOTIDE SEQUENCE</scope>
</reference>
<name>A0A699IMB5_TANCI</name>
<comment type="caution">
    <text evidence="1">The sequence shown here is derived from an EMBL/GenBank/DDBJ whole genome shotgun (WGS) entry which is preliminary data.</text>
</comment>
<evidence type="ECO:0008006" key="2">
    <source>
        <dbReference type="Google" id="ProtNLM"/>
    </source>
</evidence>
<accession>A0A699IMB5</accession>
<dbReference type="AlphaFoldDB" id="A0A699IMB5"/>
<proteinExistence type="predicted"/>
<dbReference type="EMBL" id="BKCJ010310660">
    <property type="protein sequence ID" value="GEZ69122.1"/>
    <property type="molecule type" value="Genomic_DNA"/>
</dbReference>
<sequence>MEAHLAPTLPTQVNNITTLCKICSGPHDTQYCMEDPKQAPSCSNATYSSEQHNYLIPQNGSLSTYSSSYQTKLEKALIDFDAPREKRLSILRTQLEQHQDDMISKINLLWKAISKKLDDTPLCDTVGGLTA</sequence>
<gene>
    <name evidence="1" type="ORF">Tci_541095</name>
</gene>